<comment type="caution">
    <text evidence="2">The sequence shown here is derived from an EMBL/GenBank/DDBJ whole genome shotgun (WGS) entry which is preliminary data.</text>
</comment>
<keyword evidence="3" id="KW-1185">Reference proteome</keyword>
<dbReference type="InterPro" id="IPR042885">
    <property type="entry name" value="HIPP47/16"/>
</dbReference>
<dbReference type="PROSITE" id="PS50846">
    <property type="entry name" value="HMA_2"/>
    <property type="match status" value="1"/>
</dbReference>
<name>A0A5N5M8Y7_9ROSI</name>
<dbReference type="Pfam" id="PF00403">
    <property type="entry name" value="HMA"/>
    <property type="match status" value="1"/>
</dbReference>
<sequence>MNMKQKIVLRVQMNCEKCRIKTLRVVSDADGVSSVGFEGENKQNVVVIGDVDAAGLASRLRKKVGHTDIISVAPVKDK</sequence>
<dbReference type="Proteomes" id="UP000326939">
    <property type="component" value="Chromosome 6"/>
</dbReference>
<dbReference type="PANTHER" id="PTHR46932">
    <property type="entry name" value="HEAVY METAL-ASSOCIATED ISOPRENYLATED PLANT PROTEIN 47"/>
    <property type="match status" value="1"/>
</dbReference>
<feature type="domain" description="HMA" evidence="1">
    <location>
        <begin position="4"/>
        <end position="72"/>
    </location>
</feature>
<dbReference type="AlphaFoldDB" id="A0A5N5M8Y7"/>
<dbReference type="InterPro" id="IPR006121">
    <property type="entry name" value="HMA_dom"/>
</dbReference>
<dbReference type="PANTHER" id="PTHR46932:SF12">
    <property type="entry name" value="HEAVY METAL-ASSOCIATED ISOPRENYLATED PLANT PROTEIN 47"/>
    <property type="match status" value="1"/>
</dbReference>
<evidence type="ECO:0000259" key="1">
    <source>
        <dbReference type="PROSITE" id="PS50846"/>
    </source>
</evidence>
<dbReference type="SUPFAM" id="SSF55008">
    <property type="entry name" value="HMA, heavy metal-associated domain"/>
    <property type="match status" value="1"/>
</dbReference>
<dbReference type="EMBL" id="VDCV01000006">
    <property type="protein sequence ID" value="KAB5551454.1"/>
    <property type="molecule type" value="Genomic_DNA"/>
</dbReference>
<dbReference type="Gene3D" id="3.30.70.100">
    <property type="match status" value="1"/>
</dbReference>
<evidence type="ECO:0000313" key="3">
    <source>
        <dbReference type="Proteomes" id="UP000326939"/>
    </source>
</evidence>
<proteinExistence type="predicted"/>
<evidence type="ECO:0000313" key="2">
    <source>
        <dbReference type="EMBL" id="KAB5551454.1"/>
    </source>
</evidence>
<protein>
    <recommendedName>
        <fullName evidence="1">HMA domain-containing protein</fullName>
    </recommendedName>
</protein>
<dbReference type="InterPro" id="IPR036163">
    <property type="entry name" value="HMA_dom_sf"/>
</dbReference>
<dbReference type="GO" id="GO:0046872">
    <property type="term" value="F:metal ion binding"/>
    <property type="evidence" value="ECO:0007669"/>
    <property type="project" value="InterPro"/>
</dbReference>
<reference evidence="3" key="1">
    <citation type="journal article" date="2019" name="Gigascience">
        <title>De novo genome assembly of the endangered Acer yangbiense, a plant species with extremely small populations endemic to Yunnan Province, China.</title>
        <authorList>
            <person name="Yang J."/>
            <person name="Wariss H.M."/>
            <person name="Tao L."/>
            <person name="Zhang R."/>
            <person name="Yun Q."/>
            <person name="Hollingsworth P."/>
            <person name="Dao Z."/>
            <person name="Luo G."/>
            <person name="Guo H."/>
            <person name="Ma Y."/>
            <person name="Sun W."/>
        </authorList>
    </citation>
    <scope>NUCLEOTIDE SEQUENCE [LARGE SCALE GENOMIC DNA]</scope>
    <source>
        <strain evidence="3">cv. br00</strain>
    </source>
</reference>
<gene>
    <name evidence="2" type="ORF">DKX38_008765</name>
</gene>
<accession>A0A5N5M8Y7</accession>
<organism evidence="2 3">
    <name type="scientific">Salix brachista</name>
    <dbReference type="NCBI Taxonomy" id="2182728"/>
    <lineage>
        <taxon>Eukaryota</taxon>
        <taxon>Viridiplantae</taxon>
        <taxon>Streptophyta</taxon>
        <taxon>Embryophyta</taxon>
        <taxon>Tracheophyta</taxon>
        <taxon>Spermatophyta</taxon>
        <taxon>Magnoliopsida</taxon>
        <taxon>eudicotyledons</taxon>
        <taxon>Gunneridae</taxon>
        <taxon>Pentapetalae</taxon>
        <taxon>rosids</taxon>
        <taxon>fabids</taxon>
        <taxon>Malpighiales</taxon>
        <taxon>Salicaceae</taxon>
        <taxon>Saliceae</taxon>
        <taxon>Salix</taxon>
    </lineage>
</organism>